<feature type="compositionally biased region" description="Polar residues" evidence="1">
    <location>
        <begin position="68"/>
        <end position="77"/>
    </location>
</feature>
<feature type="non-terminal residue" evidence="2">
    <location>
        <position position="160"/>
    </location>
</feature>
<gene>
    <name evidence="2" type="ORF">QTO34_004825</name>
</gene>
<dbReference type="AlphaFoldDB" id="A0AA40HQU8"/>
<evidence type="ECO:0000313" key="2">
    <source>
        <dbReference type="EMBL" id="KAK1335241.1"/>
    </source>
</evidence>
<sequence>MTQYQGLLCENPWIQLEAVRTLNPATFLPITEGAPEHDCLEVLEEFYSSRPDRRDRPLRNADLESYPSLANQPSSGAKQGDVRFSFVSLAAYAPVASMPSTCLGIPSPAGGAPELITYLLEPGFLLQGGLSSPHWVRDRSMAPVITRLQPRHEQRAHATA</sequence>
<proteinExistence type="predicted"/>
<name>A0AA40HQU8_CNENI</name>
<keyword evidence="3" id="KW-1185">Reference proteome</keyword>
<evidence type="ECO:0000256" key="1">
    <source>
        <dbReference type="SAM" id="MobiDB-lite"/>
    </source>
</evidence>
<accession>A0AA40HQU8</accession>
<comment type="caution">
    <text evidence="2">The sequence shown here is derived from an EMBL/GenBank/DDBJ whole genome shotgun (WGS) entry which is preliminary data.</text>
</comment>
<protein>
    <submittedName>
        <fullName evidence="2">Uncharacterized protein</fullName>
    </submittedName>
</protein>
<evidence type="ECO:0000313" key="3">
    <source>
        <dbReference type="Proteomes" id="UP001177744"/>
    </source>
</evidence>
<reference evidence="2" key="1">
    <citation type="submission" date="2023-06" db="EMBL/GenBank/DDBJ databases">
        <title>Reference genome for the Northern bat (Eptesicus nilssonii), a most northern bat species.</title>
        <authorList>
            <person name="Laine V.N."/>
            <person name="Pulliainen A.T."/>
            <person name="Lilley T.M."/>
        </authorList>
    </citation>
    <scope>NUCLEOTIDE SEQUENCE</scope>
    <source>
        <strain evidence="2">BLF_Eptnil</strain>
        <tissue evidence="2">Kidney</tissue>
    </source>
</reference>
<dbReference type="EMBL" id="JAULJE010000014">
    <property type="protein sequence ID" value="KAK1335241.1"/>
    <property type="molecule type" value="Genomic_DNA"/>
</dbReference>
<feature type="region of interest" description="Disordered" evidence="1">
    <location>
        <begin position="51"/>
        <end position="78"/>
    </location>
</feature>
<dbReference type="Proteomes" id="UP001177744">
    <property type="component" value="Unassembled WGS sequence"/>
</dbReference>
<feature type="compositionally biased region" description="Basic and acidic residues" evidence="1">
    <location>
        <begin position="51"/>
        <end position="62"/>
    </location>
</feature>
<organism evidence="2 3">
    <name type="scientific">Cnephaeus nilssonii</name>
    <name type="common">Northern bat</name>
    <name type="synonym">Eptesicus nilssonii</name>
    <dbReference type="NCBI Taxonomy" id="3371016"/>
    <lineage>
        <taxon>Eukaryota</taxon>
        <taxon>Metazoa</taxon>
        <taxon>Chordata</taxon>
        <taxon>Craniata</taxon>
        <taxon>Vertebrata</taxon>
        <taxon>Euteleostomi</taxon>
        <taxon>Mammalia</taxon>
        <taxon>Eutheria</taxon>
        <taxon>Laurasiatheria</taxon>
        <taxon>Chiroptera</taxon>
        <taxon>Yangochiroptera</taxon>
        <taxon>Vespertilionidae</taxon>
        <taxon>Cnephaeus</taxon>
    </lineage>
</organism>